<evidence type="ECO:0000313" key="18">
    <source>
        <dbReference type="EMBL" id="KAA0719690.1"/>
    </source>
</evidence>
<dbReference type="EMBL" id="SOYY01000006">
    <property type="protein sequence ID" value="KAA0719690.1"/>
    <property type="molecule type" value="Genomic_DNA"/>
</dbReference>
<dbReference type="AlphaFoldDB" id="A0A5A9PCF0"/>
<comment type="subunit">
    <text evidence="13">Heterodimer of an alpha and a beta subunit or an alpha and a gamma subunit.</text>
</comment>
<evidence type="ECO:0000256" key="3">
    <source>
        <dbReference type="ARBA" id="ARBA00006274"/>
    </source>
</evidence>
<evidence type="ECO:0000256" key="5">
    <source>
        <dbReference type="ARBA" id="ARBA00022490"/>
    </source>
</evidence>
<evidence type="ECO:0000256" key="15">
    <source>
        <dbReference type="ARBA" id="ARBA00076470"/>
    </source>
</evidence>
<evidence type="ECO:0000256" key="16">
    <source>
        <dbReference type="SAM" id="MobiDB-lite"/>
    </source>
</evidence>
<keyword evidence="7" id="KW-0112">Calmodulin-binding</keyword>
<dbReference type="InterPro" id="IPR001303">
    <property type="entry name" value="Aldolase_II/adducin_N"/>
</dbReference>
<feature type="region of interest" description="Disordered" evidence="16">
    <location>
        <begin position="1"/>
        <end position="23"/>
    </location>
</feature>
<keyword evidence="8" id="KW-0007">Acetylation</keyword>
<dbReference type="PANTHER" id="PTHR10672">
    <property type="entry name" value="ADDUCIN"/>
    <property type="match status" value="1"/>
</dbReference>
<keyword evidence="5" id="KW-0963">Cytoplasm</keyword>
<name>A0A5A9PCF0_9TELE</name>
<dbReference type="InterPro" id="IPR051017">
    <property type="entry name" value="Aldolase-II_Adducin_sf"/>
</dbReference>
<dbReference type="Proteomes" id="UP000324632">
    <property type="component" value="Chromosome 6"/>
</dbReference>
<organism evidence="18 19">
    <name type="scientific">Triplophysa tibetana</name>
    <dbReference type="NCBI Taxonomy" id="1572043"/>
    <lineage>
        <taxon>Eukaryota</taxon>
        <taxon>Metazoa</taxon>
        <taxon>Chordata</taxon>
        <taxon>Craniata</taxon>
        <taxon>Vertebrata</taxon>
        <taxon>Euteleostomi</taxon>
        <taxon>Actinopterygii</taxon>
        <taxon>Neopterygii</taxon>
        <taxon>Teleostei</taxon>
        <taxon>Ostariophysi</taxon>
        <taxon>Cypriniformes</taxon>
        <taxon>Nemacheilidae</taxon>
        <taxon>Triplophysa</taxon>
    </lineage>
</organism>
<dbReference type="GO" id="GO:0005912">
    <property type="term" value="C:adherens junction"/>
    <property type="evidence" value="ECO:0007669"/>
    <property type="project" value="TreeGrafter"/>
</dbReference>
<dbReference type="GO" id="GO:0005886">
    <property type="term" value="C:plasma membrane"/>
    <property type="evidence" value="ECO:0007669"/>
    <property type="project" value="UniProtKB-SubCell"/>
</dbReference>
<dbReference type="GO" id="GO:0051015">
    <property type="term" value="F:actin filament binding"/>
    <property type="evidence" value="ECO:0007669"/>
    <property type="project" value="TreeGrafter"/>
</dbReference>
<comment type="subcellular location">
    <subcellularLocation>
        <location evidence="2">Cell membrane</location>
        <topology evidence="2">Peripheral membrane protein</topology>
        <orientation evidence="2">Cytoplasmic side</orientation>
    </subcellularLocation>
    <subcellularLocation>
        <location evidence="1">Cytoplasm</location>
        <location evidence="1">Cytoskeleton</location>
    </subcellularLocation>
</comment>
<dbReference type="FunFam" id="3.40.225.10:FF:000002">
    <property type="entry name" value="alpha-adducin isoform X2"/>
    <property type="match status" value="1"/>
</dbReference>
<dbReference type="GO" id="GO:0005516">
    <property type="term" value="F:calmodulin binding"/>
    <property type="evidence" value="ECO:0007669"/>
    <property type="project" value="UniProtKB-KW"/>
</dbReference>
<dbReference type="Pfam" id="PF00596">
    <property type="entry name" value="Aldolase_II"/>
    <property type="match status" value="1"/>
</dbReference>
<evidence type="ECO:0000256" key="1">
    <source>
        <dbReference type="ARBA" id="ARBA00004245"/>
    </source>
</evidence>
<evidence type="ECO:0000256" key="4">
    <source>
        <dbReference type="ARBA" id="ARBA00022475"/>
    </source>
</evidence>
<evidence type="ECO:0000256" key="9">
    <source>
        <dbReference type="ARBA" id="ARBA00023136"/>
    </source>
</evidence>
<feature type="region of interest" description="Disordered" evidence="16">
    <location>
        <begin position="531"/>
        <end position="627"/>
    </location>
</feature>
<keyword evidence="4" id="KW-1003">Cell membrane</keyword>
<protein>
    <recommendedName>
        <fullName evidence="14">Alpha-adducin</fullName>
    </recommendedName>
    <alternativeName>
        <fullName evidence="15">Erythrocyte adducin subunit alpha</fullName>
    </alternativeName>
</protein>
<gene>
    <name evidence="18" type="ORF">E1301_Tti020892</name>
</gene>
<evidence type="ECO:0000313" key="19">
    <source>
        <dbReference type="Proteomes" id="UP000324632"/>
    </source>
</evidence>
<evidence type="ECO:0000256" key="11">
    <source>
        <dbReference type="ARBA" id="ARBA00023212"/>
    </source>
</evidence>
<dbReference type="InterPro" id="IPR036409">
    <property type="entry name" value="Aldolase_II/adducin_N_sf"/>
</dbReference>
<dbReference type="NCBIfam" id="NF005451">
    <property type="entry name" value="PRK07044.1"/>
    <property type="match status" value="1"/>
</dbReference>
<sequence>MNGDSGPGVVTVPPPTNPPHKERYFDRVDESSAEYQRERNMAPDLRQDFNMMEQRKRVSMILQSPAFCDELETLIQDQMKKGKNPTSLLALQQIADFMTTSVPTMYPAAPQGGMAALNMSLGMVTPVNDLRGSDSIAYDKGEKLLRCKLAAFYRLADLFGWSQLIYNHLTVRLNSEQERFLIVPFGLLYSEVTASSLVKINLQGEIVDRGSTNLGVNQAGFMLHSAIYAARPDVKCIVHIHTPAGAAVSAMKCGLLPISPEALSLGEVAYHDYHGILVDEEENVLIQKNLGPKSKVLILRNHGLVSVGETVEEAFYYIHNVVTACEIQVRTLASAGGPDNLVMLDPAKYKFRQRHLEPAGDGSSPHPKWLIGEQEFEALMRMLDNLGYRTGYPYRCPALRDKAKKYSDVEIPPSATGYSYTDDSDSGARSPLKHSFQRQQRDKNRWLASGRPDESTEEGQDGSGSPKAKTKWAKEDGVRQAVVANQFVPLNTNPKDVQEMRNKIREQNLQDKKTAGPQSLLLTGAGVDRSFVQNQSSKDESDAATLRQTLPDLTPDEPSEVAILPAEEPAPEQTDSAPQPEGEEPAAGDDAAGDHGSDGSPNKSPSKKKKKFRTPSFLKKNKKKSET</sequence>
<proteinExistence type="inferred from homology"/>
<evidence type="ECO:0000256" key="2">
    <source>
        <dbReference type="ARBA" id="ARBA00004413"/>
    </source>
</evidence>
<feature type="compositionally biased region" description="Basic residues" evidence="16">
    <location>
        <begin position="605"/>
        <end position="627"/>
    </location>
</feature>
<comment type="caution">
    <text evidence="18">The sequence shown here is derived from an EMBL/GenBank/DDBJ whole genome shotgun (WGS) entry which is preliminary data.</text>
</comment>
<dbReference type="PANTHER" id="PTHR10672:SF4">
    <property type="entry name" value="ALPHA-ADDUCIN"/>
    <property type="match status" value="1"/>
</dbReference>
<evidence type="ECO:0000256" key="14">
    <source>
        <dbReference type="ARBA" id="ARBA00072931"/>
    </source>
</evidence>
<comment type="function">
    <text evidence="12">Membrane-cytoskeleton-associated protein that promotes the assembly of the spectrin-actin network. Binds to calmodulin.</text>
</comment>
<keyword evidence="9" id="KW-0472">Membrane</keyword>
<comment type="similarity">
    <text evidence="3">Belongs to the aldolase class II family. Adducin subfamily.</text>
</comment>
<evidence type="ECO:0000256" key="7">
    <source>
        <dbReference type="ARBA" id="ARBA00022860"/>
    </source>
</evidence>
<evidence type="ECO:0000256" key="6">
    <source>
        <dbReference type="ARBA" id="ARBA00022553"/>
    </source>
</evidence>
<keyword evidence="10" id="KW-0009">Actin-binding</keyword>
<dbReference type="Gene3D" id="3.40.225.10">
    <property type="entry name" value="Class II aldolase/adducin N-terminal domain"/>
    <property type="match status" value="1"/>
</dbReference>
<reference evidence="18 19" key="1">
    <citation type="journal article" date="2019" name="Mol. Ecol. Resour.">
        <title>Chromosome-level genome assembly of Triplophysa tibetana, a fish adapted to the harsh high-altitude environment of the Tibetan Plateau.</title>
        <authorList>
            <person name="Yang X."/>
            <person name="Liu H."/>
            <person name="Ma Z."/>
            <person name="Zou Y."/>
            <person name="Zou M."/>
            <person name="Mao Y."/>
            <person name="Li X."/>
            <person name="Wang H."/>
            <person name="Chen T."/>
            <person name="Wang W."/>
            <person name="Yang R."/>
        </authorList>
    </citation>
    <scope>NUCLEOTIDE SEQUENCE [LARGE SCALE GENOMIC DNA]</scope>
    <source>
        <strain evidence="18">TTIB1903HZAU</strain>
        <tissue evidence="18">Muscle</tissue>
    </source>
</reference>
<evidence type="ECO:0000256" key="13">
    <source>
        <dbReference type="ARBA" id="ARBA00065959"/>
    </source>
</evidence>
<dbReference type="GO" id="GO:0005856">
    <property type="term" value="C:cytoskeleton"/>
    <property type="evidence" value="ECO:0007669"/>
    <property type="project" value="UniProtKB-SubCell"/>
</dbReference>
<feature type="region of interest" description="Disordered" evidence="16">
    <location>
        <begin position="410"/>
        <end position="475"/>
    </location>
</feature>
<keyword evidence="6" id="KW-0597">Phosphoprotein</keyword>
<dbReference type="GO" id="GO:0005925">
    <property type="term" value="C:focal adhesion"/>
    <property type="evidence" value="ECO:0007669"/>
    <property type="project" value="TreeGrafter"/>
</dbReference>
<evidence type="ECO:0000256" key="12">
    <source>
        <dbReference type="ARBA" id="ARBA00055853"/>
    </source>
</evidence>
<accession>A0A5A9PCF0</accession>
<evidence type="ECO:0000256" key="8">
    <source>
        <dbReference type="ARBA" id="ARBA00022990"/>
    </source>
</evidence>
<keyword evidence="19" id="KW-1185">Reference proteome</keyword>
<dbReference type="SUPFAM" id="SSF53639">
    <property type="entry name" value="AraD/HMP-PK domain-like"/>
    <property type="match status" value="1"/>
</dbReference>
<dbReference type="GO" id="GO:0014069">
    <property type="term" value="C:postsynaptic density"/>
    <property type="evidence" value="ECO:0007669"/>
    <property type="project" value="TreeGrafter"/>
</dbReference>
<evidence type="ECO:0000256" key="10">
    <source>
        <dbReference type="ARBA" id="ARBA00023203"/>
    </source>
</evidence>
<dbReference type="GO" id="GO:1903142">
    <property type="term" value="P:positive regulation of establishment of endothelial barrier"/>
    <property type="evidence" value="ECO:0007669"/>
    <property type="project" value="TreeGrafter"/>
</dbReference>
<keyword evidence="11" id="KW-0206">Cytoskeleton</keyword>
<dbReference type="GO" id="GO:1903393">
    <property type="term" value="P:positive regulation of adherens junction organization"/>
    <property type="evidence" value="ECO:0007669"/>
    <property type="project" value="TreeGrafter"/>
</dbReference>
<evidence type="ECO:0000259" key="17">
    <source>
        <dbReference type="SMART" id="SM01007"/>
    </source>
</evidence>
<feature type="domain" description="Class II aldolase/adducin N-terminal" evidence="17">
    <location>
        <begin position="147"/>
        <end position="329"/>
    </location>
</feature>
<dbReference type="GO" id="GO:0007010">
    <property type="term" value="P:cytoskeleton organization"/>
    <property type="evidence" value="ECO:0007669"/>
    <property type="project" value="UniProtKB-ARBA"/>
</dbReference>
<dbReference type="GO" id="GO:0051016">
    <property type="term" value="P:barbed-end actin filament capping"/>
    <property type="evidence" value="ECO:0007669"/>
    <property type="project" value="TreeGrafter"/>
</dbReference>
<dbReference type="SMART" id="SM01007">
    <property type="entry name" value="Aldolase_II"/>
    <property type="match status" value="1"/>
</dbReference>